<sequence length="158" mass="17796">MSKFCQRVVVLFLFASITACGGVKSDDLPEKQRTVLGLYLTAQEAYKLAKKGGNKIMFDVRTPAEAEKGSPRFAINVPILIREKEDNRVVFNTKFVPTIKEKLKKKGLNEQSVIIMISNEGKRSARAVNTLAKKEYQKVYNVVEGFIGWKKKNLPLSD</sequence>
<dbReference type="EMBL" id="JSZA02000181">
    <property type="protein sequence ID" value="TGO02237.1"/>
    <property type="molecule type" value="Genomic_DNA"/>
</dbReference>
<evidence type="ECO:0000256" key="1">
    <source>
        <dbReference type="SAM" id="SignalP"/>
    </source>
</evidence>
<dbReference type="Gene3D" id="3.40.250.10">
    <property type="entry name" value="Rhodanese-like domain"/>
    <property type="match status" value="1"/>
</dbReference>
<evidence type="ECO:0000259" key="2">
    <source>
        <dbReference type="PROSITE" id="PS50206"/>
    </source>
</evidence>
<dbReference type="PROSITE" id="PS50206">
    <property type="entry name" value="RHODANESE_3"/>
    <property type="match status" value="1"/>
</dbReference>
<gene>
    <name evidence="3" type="ORF">PN36_28260</name>
</gene>
<dbReference type="PROSITE" id="PS51257">
    <property type="entry name" value="PROKAR_LIPOPROTEIN"/>
    <property type="match status" value="1"/>
</dbReference>
<organism evidence="3 4">
    <name type="scientific">Candidatus Thiomargarita nelsonii</name>
    <dbReference type="NCBI Taxonomy" id="1003181"/>
    <lineage>
        <taxon>Bacteria</taxon>
        <taxon>Pseudomonadati</taxon>
        <taxon>Pseudomonadota</taxon>
        <taxon>Gammaproteobacteria</taxon>
        <taxon>Thiotrichales</taxon>
        <taxon>Thiotrichaceae</taxon>
        <taxon>Thiomargarita</taxon>
    </lineage>
</organism>
<dbReference type="Proteomes" id="UP000030428">
    <property type="component" value="Unassembled WGS sequence"/>
</dbReference>
<protein>
    <recommendedName>
        <fullName evidence="2">Rhodanese domain-containing protein</fullName>
    </recommendedName>
</protein>
<dbReference type="InterPro" id="IPR036873">
    <property type="entry name" value="Rhodanese-like_dom_sf"/>
</dbReference>
<dbReference type="PANTHER" id="PTHR45431">
    <property type="entry name" value="RHODANESE-LIKE DOMAIN-CONTAINING PROTEIN 15, CHLOROPLASTIC"/>
    <property type="match status" value="1"/>
</dbReference>
<feature type="domain" description="Rhodanese" evidence="2">
    <location>
        <begin position="51"/>
        <end position="158"/>
    </location>
</feature>
<comment type="caution">
    <text evidence="3">The sequence shown here is derived from an EMBL/GenBank/DDBJ whole genome shotgun (WGS) entry which is preliminary data.</text>
</comment>
<keyword evidence="1" id="KW-0732">Signal</keyword>
<dbReference type="SMART" id="SM00450">
    <property type="entry name" value="RHOD"/>
    <property type="match status" value="1"/>
</dbReference>
<dbReference type="Pfam" id="PF00581">
    <property type="entry name" value="Rhodanese"/>
    <property type="match status" value="1"/>
</dbReference>
<proteinExistence type="predicted"/>
<keyword evidence="4" id="KW-1185">Reference proteome</keyword>
<name>A0A4E0QM36_9GAMM</name>
<dbReference type="InterPro" id="IPR001763">
    <property type="entry name" value="Rhodanese-like_dom"/>
</dbReference>
<dbReference type="AlphaFoldDB" id="A0A4E0QM36"/>
<evidence type="ECO:0000313" key="4">
    <source>
        <dbReference type="Proteomes" id="UP000030428"/>
    </source>
</evidence>
<dbReference type="SUPFAM" id="SSF52821">
    <property type="entry name" value="Rhodanese/Cell cycle control phosphatase"/>
    <property type="match status" value="1"/>
</dbReference>
<evidence type="ECO:0000313" key="3">
    <source>
        <dbReference type="EMBL" id="TGO02237.1"/>
    </source>
</evidence>
<feature type="signal peptide" evidence="1">
    <location>
        <begin position="1"/>
        <end position="21"/>
    </location>
</feature>
<dbReference type="InterPro" id="IPR052367">
    <property type="entry name" value="Thiosulfate_ST/Rhodanese-like"/>
</dbReference>
<accession>A0A4E0QM36</accession>
<dbReference type="PANTHER" id="PTHR45431:SF3">
    <property type="entry name" value="RHODANESE-LIKE DOMAIN-CONTAINING PROTEIN 15, CHLOROPLASTIC"/>
    <property type="match status" value="1"/>
</dbReference>
<dbReference type="CDD" id="cd00158">
    <property type="entry name" value="RHOD"/>
    <property type="match status" value="1"/>
</dbReference>
<feature type="chain" id="PRO_5020024953" description="Rhodanese domain-containing protein" evidence="1">
    <location>
        <begin position="22"/>
        <end position="158"/>
    </location>
</feature>
<reference evidence="3 4" key="1">
    <citation type="journal article" date="2016" name="Front. Microbiol.">
        <title>Single-Cell (Meta-)Genomics of a Dimorphic Candidatus Thiomargarita nelsonii Reveals Genomic Plasticity.</title>
        <authorList>
            <person name="Flood B.E."/>
            <person name="Fliss P."/>
            <person name="Jones D.S."/>
            <person name="Dick G.J."/>
            <person name="Jain S."/>
            <person name="Kaster A.K."/>
            <person name="Winkel M."/>
            <person name="Mussmann M."/>
            <person name="Bailey J."/>
        </authorList>
    </citation>
    <scope>NUCLEOTIDE SEQUENCE [LARGE SCALE GENOMIC DNA]</scope>
    <source>
        <strain evidence="3">Hydrate Ridge</strain>
    </source>
</reference>